<gene>
    <name evidence="2" type="ORF">GETHED_07050</name>
</gene>
<comment type="caution">
    <text evidence="2">The sequence shown here is derived from an EMBL/GenBank/DDBJ whole genome shotgun (WGS) entry which is preliminary data.</text>
</comment>
<evidence type="ECO:0000313" key="3">
    <source>
        <dbReference type="Proteomes" id="UP001165044"/>
    </source>
</evidence>
<evidence type="ECO:0000256" key="1">
    <source>
        <dbReference type="SAM" id="Phobius"/>
    </source>
</evidence>
<feature type="transmembrane region" description="Helical" evidence="1">
    <location>
        <begin position="106"/>
        <end position="125"/>
    </location>
</feature>
<feature type="transmembrane region" description="Helical" evidence="1">
    <location>
        <begin position="187"/>
        <end position="206"/>
    </location>
</feature>
<feature type="transmembrane region" description="Helical" evidence="1">
    <location>
        <begin position="359"/>
        <end position="378"/>
    </location>
</feature>
<feature type="transmembrane region" description="Helical" evidence="1">
    <location>
        <begin position="329"/>
        <end position="347"/>
    </location>
</feature>
<evidence type="ECO:0000313" key="2">
    <source>
        <dbReference type="EMBL" id="GLH66341.1"/>
    </source>
</evidence>
<organism evidence="2 3">
    <name type="scientific">Geothrix edaphica</name>
    <dbReference type="NCBI Taxonomy" id="2927976"/>
    <lineage>
        <taxon>Bacteria</taxon>
        <taxon>Pseudomonadati</taxon>
        <taxon>Acidobacteriota</taxon>
        <taxon>Holophagae</taxon>
        <taxon>Holophagales</taxon>
        <taxon>Holophagaceae</taxon>
        <taxon>Geothrix</taxon>
    </lineage>
</organism>
<evidence type="ECO:0008006" key="4">
    <source>
        <dbReference type="Google" id="ProtNLM"/>
    </source>
</evidence>
<keyword evidence="3" id="KW-1185">Reference proteome</keyword>
<dbReference type="Proteomes" id="UP001165044">
    <property type="component" value="Unassembled WGS sequence"/>
</dbReference>
<dbReference type="RefSeq" id="WP_285606443.1">
    <property type="nucleotide sequence ID" value="NZ_BSDC01000001.1"/>
</dbReference>
<feature type="transmembrane region" description="Helical" evidence="1">
    <location>
        <begin position="558"/>
        <end position="577"/>
    </location>
</feature>
<protein>
    <recommendedName>
        <fullName evidence="4">DUF2339 domain-containing protein</fullName>
    </recommendedName>
</protein>
<keyword evidence="1" id="KW-1133">Transmembrane helix</keyword>
<feature type="transmembrane region" description="Helical" evidence="1">
    <location>
        <begin position="157"/>
        <end position="180"/>
    </location>
</feature>
<dbReference type="EMBL" id="BSDC01000001">
    <property type="protein sequence ID" value="GLH66341.1"/>
    <property type="molecule type" value="Genomic_DNA"/>
</dbReference>
<feature type="transmembrane region" description="Helical" evidence="1">
    <location>
        <begin position="212"/>
        <end position="229"/>
    </location>
</feature>
<feature type="transmembrane region" description="Helical" evidence="1">
    <location>
        <begin position="272"/>
        <end position="290"/>
    </location>
</feature>
<feature type="transmembrane region" description="Helical" evidence="1">
    <location>
        <begin position="508"/>
        <end position="526"/>
    </location>
</feature>
<feature type="transmembrane region" description="Helical" evidence="1">
    <location>
        <begin position="80"/>
        <end position="100"/>
    </location>
</feature>
<feature type="transmembrane region" description="Helical" evidence="1">
    <location>
        <begin position="413"/>
        <end position="434"/>
    </location>
</feature>
<feature type="transmembrane region" description="Helical" evidence="1">
    <location>
        <begin position="241"/>
        <end position="260"/>
    </location>
</feature>
<feature type="transmembrane region" description="Helical" evidence="1">
    <location>
        <begin position="302"/>
        <end position="323"/>
    </location>
</feature>
<reference evidence="2" key="1">
    <citation type="journal article" date="2023" name="Antonie Van Leeuwenhoek">
        <title>Mesoterricola silvestris gen. nov., sp. nov., Mesoterricola sediminis sp. nov., Geothrix oryzae sp. nov., Geothrix edaphica sp. nov., Geothrix rubra sp. nov., and Geothrix limicola sp. nov., six novel members of Acidobacteriota isolated from soils.</title>
        <authorList>
            <person name="Itoh H."/>
            <person name="Sugisawa Y."/>
            <person name="Mise K."/>
            <person name="Xu Z."/>
            <person name="Kuniyasu M."/>
            <person name="Ushijima N."/>
            <person name="Kawano K."/>
            <person name="Kobayashi E."/>
            <person name="Shiratori Y."/>
            <person name="Masuda Y."/>
            <person name="Senoo K."/>
        </authorList>
    </citation>
    <scope>NUCLEOTIDE SEQUENCE</scope>
    <source>
        <strain evidence="2">Red802</strain>
    </source>
</reference>
<accession>A0ABQ5PWA3</accession>
<proteinExistence type="predicted"/>
<keyword evidence="1" id="KW-0812">Transmembrane</keyword>
<keyword evidence="1" id="KW-0472">Membrane</keyword>
<feature type="transmembrane region" description="Helical" evidence="1">
    <location>
        <begin position="384"/>
        <end position="401"/>
    </location>
</feature>
<name>A0ABQ5PWA3_9BACT</name>
<feature type="transmembrane region" description="Helical" evidence="1">
    <location>
        <begin position="475"/>
        <end position="496"/>
    </location>
</feature>
<sequence>MSTAQVPPLKAAPGEAPPAGLESRLAALAEVVRDLEARVGTLEAARPPASALTPAPTPAPGPLLEEAPLLDAALPSPTRILGLVGRVCLILGGAYLIRALVDAGTVPRGVGVALGLAYAATWAILGHRARRPLDAAFPTLASILIAYPLLVEASTRFGILAPGLAALLLVAVAVLHAAVAWRRDLHATLWTATLAALGSGFLVMMARRSIEPFAAAFLALGAGALWLTYGRRWHGLRWPTALAADAGILILTVLAAWPGGPGDLYRGLSLNRALFLALALAAVYIGSFAVRMLQRRRVVNAFEIIQTALVLLVGFGGAVRVALASGSGTALLGAGISLAGVGCYAAALPFADDQDETRANFNFFTFLALVFLLLGGPFVLPLPVFATLSGVLGLAAMVAALRLRRKVLVLQSGLYLVTSALASGLGSWALHVFMDSVGPTAPATSAGLASLLALFATLAYFLLRRPPDPVTIPMRPAILVLGALAAAGLGAVAIWACCGGRTPEPGGLALARTLVLSALAIALAWLGRRVPVLELRWMVYPLLAVTTLKFLFEDMAVGRPLTLFLAFMGFGTTLILAPRLLRNPAAQDVDEDSEDAP</sequence>
<feature type="transmembrane region" description="Helical" evidence="1">
    <location>
        <begin position="446"/>
        <end position="463"/>
    </location>
</feature>